<comment type="caution">
    <text evidence="2">The sequence shown here is derived from an EMBL/GenBank/DDBJ whole genome shotgun (WGS) entry which is preliminary data.</text>
</comment>
<dbReference type="InterPro" id="IPR016135">
    <property type="entry name" value="UBQ-conjugating_enzyme/RWD"/>
</dbReference>
<proteinExistence type="predicted"/>
<dbReference type="Proteomes" id="UP000886520">
    <property type="component" value="Chromosome 14"/>
</dbReference>
<dbReference type="OrthoDB" id="306304at2759"/>
<dbReference type="Gene3D" id="3.10.110.10">
    <property type="entry name" value="Ubiquitin Conjugating Enzyme"/>
    <property type="match status" value="1"/>
</dbReference>
<dbReference type="EMBL" id="JABFUD020000014">
    <property type="protein sequence ID" value="KAI5070162.1"/>
    <property type="molecule type" value="Genomic_DNA"/>
</dbReference>
<dbReference type="InterPro" id="IPR008883">
    <property type="entry name" value="UEV_N"/>
</dbReference>
<dbReference type="SUPFAM" id="SSF54495">
    <property type="entry name" value="UBC-like"/>
    <property type="match status" value="1"/>
</dbReference>
<organism evidence="2 3">
    <name type="scientific">Adiantum capillus-veneris</name>
    <name type="common">Maidenhair fern</name>
    <dbReference type="NCBI Taxonomy" id="13818"/>
    <lineage>
        <taxon>Eukaryota</taxon>
        <taxon>Viridiplantae</taxon>
        <taxon>Streptophyta</taxon>
        <taxon>Embryophyta</taxon>
        <taxon>Tracheophyta</taxon>
        <taxon>Polypodiopsida</taxon>
        <taxon>Polypodiidae</taxon>
        <taxon>Polypodiales</taxon>
        <taxon>Pteridineae</taxon>
        <taxon>Pteridaceae</taxon>
        <taxon>Vittarioideae</taxon>
        <taxon>Adiantum</taxon>
    </lineage>
</organism>
<dbReference type="PROSITE" id="PS51322">
    <property type="entry name" value="UEV"/>
    <property type="match status" value="1"/>
</dbReference>
<protein>
    <recommendedName>
        <fullName evidence="1">UEV domain-containing protein</fullName>
    </recommendedName>
</protein>
<evidence type="ECO:0000313" key="2">
    <source>
        <dbReference type="EMBL" id="KAI5070162.1"/>
    </source>
</evidence>
<accession>A0A9D4ZDJ9</accession>
<sequence length="141" mass="16176">MPTTSLGSPASHASVQFLNSVLSQRGPNALPYEENVKFTIRSHLVNLLEEFPSLQVKTETFTHNDGKACNLLQVDGTIPMYYLEVMYNIPVTFWLLEDYPKNPPRVFVTPTRDMIIKRPHRHVDPSGIHHYIRSLLAYIKI</sequence>
<gene>
    <name evidence="2" type="ORF">GOP47_0014505</name>
</gene>
<dbReference type="InterPro" id="IPR052070">
    <property type="entry name" value="ESCRT-I_UEV_domain"/>
</dbReference>
<dbReference type="GO" id="GO:0000813">
    <property type="term" value="C:ESCRT I complex"/>
    <property type="evidence" value="ECO:0007669"/>
    <property type="project" value="TreeGrafter"/>
</dbReference>
<dbReference type="GO" id="GO:0008333">
    <property type="term" value="P:endosome to lysosome transport"/>
    <property type="evidence" value="ECO:0007669"/>
    <property type="project" value="TreeGrafter"/>
</dbReference>
<dbReference type="PANTHER" id="PTHR23306:SF3">
    <property type="entry name" value="TUMOR SUPPRESSOR PROTEIN 101"/>
    <property type="match status" value="1"/>
</dbReference>
<dbReference type="GO" id="GO:0043130">
    <property type="term" value="F:ubiquitin binding"/>
    <property type="evidence" value="ECO:0007669"/>
    <property type="project" value="TreeGrafter"/>
</dbReference>
<name>A0A9D4ZDJ9_ADICA</name>
<evidence type="ECO:0000259" key="1">
    <source>
        <dbReference type="PROSITE" id="PS51322"/>
    </source>
</evidence>
<dbReference type="Pfam" id="PF05743">
    <property type="entry name" value="UEV"/>
    <property type="match status" value="1"/>
</dbReference>
<evidence type="ECO:0000313" key="3">
    <source>
        <dbReference type="Proteomes" id="UP000886520"/>
    </source>
</evidence>
<dbReference type="AlphaFoldDB" id="A0A9D4ZDJ9"/>
<dbReference type="CDD" id="cd11685">
    <property type="entry name" value="UEV_TSG101-like"/>
    <property type="match status" value="1"/>
</dbReference>
<dbReference type="GO" id="GO:0015031">
    <property type="term" value="P:protein transport"/>
    <property type="evidence" value="ECO:0007669"/>
    <property type="project" value="InterPro"/>
</dbReference>
<feature type="domain" description="UEV" evidence="1">
    <location>
        <begin position="21"/>
        <end position="141"/>
    </location>
</feature>
<reference evidence="2" key="1">
    <citation type="submission" date="2021-01" db="EMBL/GenBank/DDBJ databases">
        <title>Adiantum capillus-veneris genome.</title>
        <authorList>
            <person name="Fang Y."/>
            <person name="Liao Q."/>
        </authorList>
    </citation>
    <scope>NUCLEOTIDE SEQUENCE</scope>
    <source>
        <strain evidence="2">H3</strain>
        <tissue evidence="2">Leaf</tissue>
    </source>
</reference>
<dbReference type="PANTHER" id="PTHR23306">
    <property type="entry name" value="TUMOR SUSCEPTIBILITY GENE 101 PROTEIN-RELATED"/>
    <property type="match status" value="1"/>
</dbReference>
<keyword evidence="3" id="KW-1185">Reference proteome</keyword>